<evidence type="ECO:0000313" key="3">
    <source>
        <dbReference type="Proteomes" id="UP000777438"/>
    </source>
</evidence>
<protein>
    <recommendedName>
        <fullName evidence="1">Protein kinase domain-containing protein</fullName>
    </recommendedName>
</protein>
<dbReference type="EMBL" id="JAGPYM010000012">
    <property type="protein sequence ID" value="KAH6888501.1"/>
    <property type="molecule type" value="Genomic_DNA"/>
</dbReference>
<evidence type="ECO:0000313" key="2">
    <source>
        <dbReference type="EMBL" id="KAH6888501.1"/>
    </source>
</evidence>
<dbReference type="Pfam" id="PF01636">
    <property type="entry name" value="APH"/>
    <property type="match status" value="1"/>
</dbReference>
<feature type="domain" description="Protein kinase" evidence="1">
    <location>
        <begin position="1"/>
        <end position="97"/>
    </location>
</feature>
<dbReference type="GO" id="GO:0005524">
    <property type="term" value="F:ATP binding"/>
    <property type="evidence" value="ECO:0007669"/>
    <property type="project" value="InterPro"/>
</dbReference>
<dbReference type="InterPro" id="IPR000719">
    <property type="entry name" value="Prot_kinase_dom"/>
</dbReference>
<accession>A0A9P8W2J6</accession>
<reference evidence="2 3" key="1">
    <citation type="journal article" date="2021" name="Nat. Commun.">
        <title>Genetic determinants of endophytism in the Arabidopsis root mycobiome.</title>
        <authorList>
            <person name="Mesny F."/>
            <person name="Miyauchi S."/>
            <person name="Thiergart T."/>
            <person name="Pickel B."/>
            <person name="Atanasova L."/>
            <person name="Karlsson M."/>
            <person name="Huettel B."/>
            <person name="Barry K.W."/>
            <person name="Haridas S."/>
            <person name="Chen C."/>
            <person name="Bauer D."/>
            <person name="Andreopoulos W."/>
            <person name="Pangilinan J."/>
            <person name="LaButti K."/>
            <person name="Riley R."/>
            <person name="Lipzen A."/>
            <person name="Clum A."/>
            <person name="Drula E."/>
            <person name="Henrissat B."/>
            <person name="Kohler A."/>
            <person name="Grigoriev I.V."/>
            <person name="Martin F.M."/>
            <person name="Hacquard S."/>
        </authorList>
    </citation>
    <scope>NUCLEOTIDE SEQUENCE [LARGE SCALE GENOMIC DNA]</scope>
    <source>
        <strain evidence="2 3">MPI-CAGE-CH-0241</strain>
    </source>
</reference>
<dbReference type="AlphaFoldDB" id="A0A9P8W2J6"/>
<name>A0A9P8W2J6_9HYPO</name>
<evidence type="ECO:0000259" key="1">
    <source>
        <dbReference type="PROSITE" id="PS50011"/>
    </source>
</evidence>
<dbReference type="InterPro" id="IPR002575">
    <property type="entry name" value="Aminoglycoside_PTrfase"/>
</dbReference>
<organism evidence="2 3">
    <name type="scientific">Thelonectria olida</name>
    <dbReference type="NCBI Taxonomy" id="1576542"/>
    <lineage>
        <taxon>Eukaryota</taxon>
        <taxon>Fungi</taxon>
        <taxon>Dikarya</taxon>
        <taxon>Ascomycota</taxon>
        <taxon>Pezizomycotina</taxon>
        <taxon>Sordariomycetes</taxon>
        <taxon>Hypocreomycetidae</taxon>
        <taxon>Hypocreales</taxon>
        <taxon>Nectriaceae</taxon>
        <taxon>Thelonectria</taxon>
    </lineage>
</organism>
<dbReference type="GO" id="GO:0004672">
    <property type="term" value="F:protein kinase activity"/>
    <property type="evidence" value="ECO:0007669"/>
    <property type="project" value="InterPro"/>
</dbReference>
<dbReference type="SUPFAM" id="SSF56112">
    <property type="entry name" value="Protein kinase-like (PK-like)"/>
    <property type="match status" value="1"/>
</dbReference>
<dbReference type="Proteomes" id="UP000777438">
    <property type="component" value="Unassembled WGS sequence"/>
</dbReference>
<sequence length="97" mass="11174">MERTRYCEGIEAGIRHLYQLGLIHRDINPTNIIMDGDTPVIIDFDSCVPVGEKLGEKTATPDWQPKEGNFTTAERNFYGLKKLKDFILHDIKPPFWP</sequence>
<gene>
    <name evidence="2" type="ORF">B0T10DRAFT_488301</name>
</gene>
<keyword evidence="3" id="KW-1185">Reference proteome</keyword>
<dbReference type="InterPro" id="IPR011009">
    <property type="entry name" value="Kinase-like_dom_sf"/>
</dbReference>
<dbReference type="Gene3D" id="1.10.510.10">
    <property type="entry name" value="Transferase(Phosphotransferase) domain 1"/>
    <property type="match status" value="1"/>
</dbReference>
<proteinExistence type="predicted"/>
<comment type="caution">
    <text evidence="2">The sequence shown here is derived from an EMBL/GenBank/DDBJ whole genome shotgun (WGS) entry which is preliminary data.</text>
</comment>
<dbReference type="OrthoDB" id="4062651at2759"/>
<dbReference type="PROSITE" id="PS50011">
    <property type="entry name" value="PROTEIN_KINASE_DOM"/>
    <property type="match status" value="1"/>
</dbReference>